<dbReference type="CDD" id="cd00063">
    <property type="entry name" value="FN3"/>
    <property type="match status" value="1"/>
</dbReference>
<dbReference type="InterPro" id="IPR017853">
    <property type="entry name" value="GH"/>
</dbReference>
<evidence type="ECO:0000256" key="1">
    <source>
        <dbReference type="ARBA" id="ARBA00022801"/>
    </source>
</evidence>
<dbReference type="PROSITE" id="PS51820">
    <property type="entry name" value="PA14"/>
    <property type="match status" value="1"/>
</dbReference>
<dbReference type="InterPro" id="IPR011658">
    <property type="entry name" value="PA14_dom"/>
</dbReference>
<dbReference type="SUPFAM" id="SSF51445">
    <property type="entry name" value="(Trans)glycosidases"/>
    <property type="match status" value="1"/>
</dbReference>
<keyword evidence="2" id="KW-0326">Glycosidase</keyword>
<keyword evidence="1" id="KW-0378">Hydrolase</keyword>
<gene>
    <name evidence="6" type="ORF">GCM10010531_37470</name>
</gene>
<dbReference type="RefSeq" id="WP_344690561.1">
    <property type="nucleotide sequence ID" value="NZ_BAAAVV010000012.1"/>
</dbReference>
<feature type="compositionally biased region" description="Pro residues" evidence="4">
    <location>
        <begin position="482"/>
        <end position="496"/>
    </location>
</feature>
<dbReference type="SUPFAM" id="SSF56988">
    <property type="entry name" value="Anthrax protective antigen"/>
    <property type="match status" value="1"/>
</dbReference>
<dbReference type="PROSITE" id="PS00659">
    <property type="entry name" value="GLYCOSYL_HYDROL_F5"/>
    <property type="match status" value="1"/>
</dbReference>
<dbReference type="InterPro" id="IPR037524">
    <property type="entry name" value="PA14/GLEYA"/>
</dbReference>
<organism evidence="6 7">
    <name type="scientific">Blastococcus jejuensis</name>
    <dbReference type="NCBI Taxonomy" id="351224"/>
    <lineage>
        <taxon>Bacteria</taxon>
        <taxon>Bacillati</taxon>
        <taxon>Actinomycetota</taxon>
        <taxon>Actinomycetes</taxon>
        <taxon>Geodermatophilales</taxon>
        <taxon>Geodermatophilaceae</taxon>
        <taxon>Blastococcus</taxon>
    </lineage>
</organism>
<dbReference type="SMART" id="SM00758">
    <property type="entry name" value="PA14"/>
    <property type="match status" value="1"/>
</dbReference>
<dbReference type="Gene3D" id="3.90.182.10">
    <property type="entry name" value="Toxin - Anthrax Protective Antigen,domain 1"/>
    <property type="match status" value="1"/>
</dbReference>
<evidence type="ECO:0000256" key="2">
    <source>
        <dbReference type="ARBA" id="ARBA00023295"/>
    </source>
</evidence>
<dbReference type="Gene3D" id="3.20.20.80">
    <property type="entry name" value="Glycosidases"/>
    <property type="match status" value="1"/>
</dbReference>
<protein>
    <recommendedName>
        <fullName evidence="5">PA14 domain-containing protein</fullName>
    </recommendedName>
</protein>
<dbReference type="Pfam" id="PF00150">
    <property type="entry name" value="Cellulase"/>
    <property type="match status" value="1"/>
</dbReference>
<reference evidence="7" key="1">
    <citation type="journal article" date="2019" name="Int. J. Syst. Evol. Microbiol.">
        <title>The Global Catalogue of Microorganisms (GCM) 10K type strain sequencing project: providing services to taxonomists for standard genome sequencing and annotation.</title>
        <authorList>
            <consortium name="The Broad Institute Genomics Platform"/>
            <consortium name="The Broad Institute Genome Sequencing Center for Infectious Disease"/>
            <person name="Wu L."/>
            <person name="Ma J."/>
        </authorList>
    </citation>
    <scope>NUCLEOTIDE SEQUENCE [LARGE SCALE GENOMIC DNA]</scope>
    <source>
        <strain evidence="7">JCM 15614</strain>
    </source>
</reference>
<evidence type="ECO:0000259" key="5">
    <source>
        <dbReference type="PROSITE" id="PS51820"/>
    </source>
</evidence>
<feature type="region of interest" description="Disordered" evidence="4">
    <location>
        <begin position="478"/>
        <end position="500"/>
    </location>
</feature>
<dbReference type="InterPro" id="IPR018087">
    <property type="entry name" value="Glyco_hydro_5_CS"/>
</dbReference>
<dbReference type="SMART" id="SM00060">
    <property type="entry name" value="FN3"/>
    <property type="match status" value="2"/>
</dbReference>
<name>A0ABP6PJF9_9ACTN</name>
<evidence type="ECO:0000256" key="3">
    <source>
        <dbReference type="ARBA" id="ARBA00023326"/>
    </source>
</evidence>
<keyword evidence="3" id="KW-0119">Carbohydrate metabolism</keyword>
<keyword evidence="3" id="KW-0624">Polysaccharide degradation</keyword>
<dbReference type="EMBL" id="BAAAVV010000012">
    <property type="protein sequence ID" value="GAA3179941.1"/>
    <property type="molecule type" value="Genomic_DNA"/>
</dbReference>
<evidence type="ECO:0000313" key="7">
    <source>
        <dbReference type="Proteomes" id="UP001499924"/>
    </source>
</evidence>
<dbReference type="InterPro" id="IPR001547">
    <property type="entry name" value="Glyco_hydro_5"/>
</dbReference>
<dbReference type="InterPro" id="IPR013783">
    <property type="entry name" value="Ig-like_fold"/>
</dbReference>
<dbReference type="Gene3D" id="2.60.40.10">
    <property type="entry name" value="Immunoglobulins"/>
    <property type="match status" value="2"/>
</dbReference>
<accession>A0ABP6PJF9</accession>
<evidence type="ECO:0000313" key="6">
    <source>
        <dbReference type="EMBL" id="GAA3179941.1"/>
    </source>
</evidence>
<proteinExistence type="predicted"/>
<keyword evidence="7" id="KW-1185">Reference proteome</keyword>
<sequence>MSAARPGRRALRSRVSAVLLLVGALLVGSLLVASLLVATRLGGTPAAAEPVIDPVTEPVTESVTELPAGPAAGLGVSGNLLLRDGEPFLPRGFNMIGLLTPDWCPRTTGIAAREHFGPEELAAAAAWSADTLRFQVSQRGLADPDIPAEDRAVYLASVVERVGVARAAGFVVIVSMQDQYYGCGDVHPLPSAATVDAWSALAPALMADPLVAFELFNEPRNEDDAAGWAQWLSGGSTPDANLGDVAVGHQALVDHVRGLGATNLLIADAARLGERTTGMPRLVDPLGTLAYGIHPYYFIRGPSWWDEQYGDAAAEVPLLATEWNYLRGVCGQAQQQMAPDLLDYLRRHHIGVFGHAFDVPGTTIADWTWTPSECGSAVGGSGQVLRAYFASFDGLDVTPPASPLDLQATELAADRVSLGWTAAADDASYVVLRDGEVIGEPTGPAWTDTTVRGATGYVFTVRAVDAAGNVSGNAVALEVTTPAPPPDTTPPSPPGPVTARLDSATQVTLRWAAATDDVGVVGYRIARDDVVLRTVTGLATTDSGVAAGPHTYVVTAVDDAGNESPGSTAAVVVPATAPRGLTGTYFDTATLTTQRAVRADQTVNFGWGTGRPVSSVAPDTFSVRWTGRILPPADGTWTFYASSDDAIRVWVDGRLVVDDWTPHALREARGSIALSANRSYEIRIEYVERTAAAIARLSWSGPGTAKQIVPAGRLLSR</sequence>
<dbReference type="Proteomes" id="UP001499924">
    <property type="component" value="Unassembled WGS sequence"/>
</dbReference>
<evidence type="ECO:0000256" key="4">
    <source>
        <dbReference type="SAM" id="MobiDB-lite"/>
    </source>
</evidence>
<dbReference type="InterPro" id="IPR003961">
    <property type="entry name" value="FN3_dom"/>
</dbReference>
<dbReference type="SUPFAM" id="SSF49265">
    <property type="entry name" value="Fibronectin type III"/>
    <property type="match status" value="1"/>
</dbReference>
<feature type="domain" description="PA14" evidence="5">
    <location>
        <begin position="576"/>
        <end position="713"/>
    </location>
</feature>
<dbReference type="Pfam" id="PF07691">
    <property type="entry name" value="PA14"/>
    <property type="match status" value="1"/>
</dbReference>
<dbReference type="InterPro" id="IPR036116">
    <property type="entry name" value="FN3_sf"/>
</dbReference>
<comment type="caution">
    <text evidence="6">The sequence shown here is derived from an EMBL/GenBank/DDBJ whole genome shotgun (WGS) entry which is preliminary data.</text>
</comment>